<keyword evidence="4 7" id="KW-0813">Transport</keyword>
<dbReference type="PANTHER" id="PTHR42663">
    <property type="entry name" value="HYDROLASE C777.06C-RELATED-RELATED"/>
    <property type="match status" value="1"/>
</dbReference>
<evidence type="ECO:0000313" key="10">
    <source>
        <dbReference type="Proteomes" id="UP000234271"/>
    </source>
</evidence>
<dbReference type="AlphaFoldDB" id="A0A2N9YAB2"/>
<gene>
    <name evidence="7 9" type="primary">pqqB</name>
    <name evidence="9" type="ORF">BLE401_00945</name>
</gene>
<accession>A0A2N9YAB2</accession>
<proteinExistence type="inferred from homology"/>
<dbReference type="STRING" id="288004.AL038_05050"/>
<organism evidence="9 10">
    <name type="scientific">Beggiatoa leptomitoformis</name>
    <dbReference type="NCBI Taxonomy" id="288004"/>
    <lineage>
        <taxon>Bacteria</taxon>
        <taxon>Pseudomonadati</taxon>
        <taxon>Pseudomonadota</taxon>
        <taxon>Gammaproteobacteria</taxon>
        <taxon>Thiotrichales</taxon>
        <taxon>Thiotrichaceae</taxon>
        <taxon>Beggiatoa</taxon>
    </lineage>
</organism>
<name>A0A2N9YAB2_9GAMM</name>
<comment type="function">
    <text evidence="7">May be involved in the transport of PQQ or its precursor to the periplasm.</text>
</comment>
<dbReference type="NCBIfam" id="TIGR02108">
    <property type="entry name" value="PQQ_syn_pqqB"/>
    <property type="match status" value="1"/>
</dbReference>
<dbReference type="InterPro" id="IPR036866">
    <property type="entry name" value="RibonucZ/Hydroxyglut_hydro"/>
</dbReference>
<keyword evidence="5 7" id="KW-0884">PQQ biosynthesis</keyword>
<dbReference type="InterPro" id="IPR001279">
    <property type="entry name" value="Metallo-B-lactamas"/>
</dbReference>
<dbReference type="Proteomes" id="UP000234271">
    <property type="component" value="Chromosome"/>
</dbReference>
<sequence length="304" mass="33843">MRIHILGSAAGGGFPQWNCNYKNSKGVREGTLHAKPRTQSSIAVSTDNEHWVLFNTSPDIRAQLLSFPDIQPARTLRDTGISAIIFVDSQIDHTTGLLMLREGMPLNVYCTDMVYQDLTTGFPIFNMLTHWNGGVNRHTVPIDEQSFTIPEINHLRFTAIALSSKAPPYSPHRDQPHLGDNIGVYIEDLQTQKSVFYAPGLGAIEAHVLPYLQKTDCVLVDGTFWHEDELIHTGVATKRAREIGHLPQSGEDGMIAFLDTLSKPRKILIHINNTNPILIEDSAERAELTAHHIEVAEDGMDIIL</sequence>
<dbReference type="InterPro" id="IPR011842">
    <property type="entry name" value="PQQ_synth_PqqB"/>
</dbReference>
<dbReference type="UniPathway" id="UPA00539"/>
<evidence type="ECO:0000256" key="2">
    <source>
        <dbReference type="ARBA" id="ARBA00008481"/>
    </source>
</evidence>
<dbReference type="GO" id="GO:0018189">
    <property type="term" value="P:pyrroloquinoline quinone biosynthetic process"/>
    <property type="evidence" value="ECO:0007669"/>
    <property type="project" value="UniProtKB-UniRule"/>
</dbReference>
<evidence type="ECO:0000256" key="3">
    <source>
        <dbReference type="ARBA" id="ARBA00015084"/>
    </source>
</evidence>
<dbReference type="OrthoDB" id="9778305at2"/>
<protein>
    <recommendedName>
        <fullName evidence="3 7">Coenzyme PQQ synthesis protein B</fullName>
    </recommendedName>
    <alternativeName>
        <fullName evidence="6 7">Pyrroloquinoline quinone biosynthesis protein B</fullName>
    </alternativeName>
</protein>
<feature type="domain" description="Metallo-beta-lactamase" evidence="8">
    <location>
        <begin position="50"/>
        <end position="271"/>
    </location>
</feature>
<evidence type="ECO:0000256" key="1">
    <source>
        <dbReference type="ARBA" id="ARBA00004886"/>
    </source>
</evidence>
<dbReference type="HAMAP" id="MF_00653">
    <property type="entry name" value="PQQ_syn_PqqB"/>
    <property type="match status" value="1"/>
</dbReference>
<evidence type="ECO:0000259" key="8">
    <source>
        <dbReference type="Pfam" id="PF12706"/>
    </source>
</evidence>
<comment type="similarity">
    <text evidence="2 7">Belongs to the PqqB family.</text>
</comment>
<evidence type="ECO:0000256" key="4">
    <source>
        <dbReference type="ARBA" id="ARBA00022448"/>
    </source>
</evidence>
<comment type="pathway">
    <text evidence="1 7">Cofactor biosynthesis; pyrroloquinoline quinone biosynthesis.</text>
</comment>
<evidence type="ECO:0000313" key="9">
    <source>
        <dbReference type="EMBL" id="AUI67399.1"/>
    </source>
</evidence>
<dbReference type="Pfam" id="PF12706">
    <property type="entry name" value="Lactamase_B_2"/>
    <property type="match status" value="1"/>
</dbReference>
<dbReference type="PANTHER" id="PTHR42663:SF7">
    <property type="entry name" value="COENZYME PQQ SYNTHESIS PROTEIN B"/>
    <property type="match status" value="1"/>
</dbReference>
<dbReference type="RefSeq" id="WP_062149928.1">
    <property type="nucleotide sequence ID" value="NZ_CP012373.2"/>
</dbReference>
<evidence type="ECO:0000256" key="6">
    <source>
        <dbReference type="ARBA" id="ARBA00030966"/>
    </source>
</evidence>
<dbReference type="KEGG" id="blep:AL038_05050"/>
<reference evidence="10" key="1">
    <citation type="submission" date="2016-12" db="EMBL/GenBank/DDBJ databases">
        <title>Complete Genome Sequence of Beggiatoa leptomitiformis D-401.</title>
        <authorList>
            <person name="Fomenkov A."/>
            <person name="Vincze T."/>
            <person name="Grabovich M."/>
            <person name="Anton B.P."/>
            <person name="Dubinina G."/>
            <person name="Orlova M."/>
            <person name="Belousova E."/>
            <person name="Roberts R.J."/>
        </authorList>
    </citation>
    <scope>NUCLEOTIDE SEQUENCE [LARGE SCALE GENOMIC DNA]</scope>
    <source>
        <strain evidence="10">D-401</strain>
    </source>
</reference>
<dbReference type="CDD" id="cd16274">
    <property type="entry name" value="PQQB-like_MBL-fold"/>
    <property type="match status" value="1"/>
</dbReference>
<keyword evidence="10" id="KW-1185">Reference proteome</keyword>
<dbReference type="Gene3D" id="3.60.15.10">
    <property type="entry name" value="Ribonuclease Z/Hydroxyacylglutathione hydrolase-like"/>
    <property type="match status" value="1"/>
</dbReference>
<evidence type="ECO:0000256" key="7">
    <source>
        <dbReference type="HAMAP-Rule" id="MF_00653"/>
    </source>
</evidence>
<dbReference type="EMBL" id="CP018889">
    <property type="protein sequence ID" value="AUI67399.1"/>
    <property type="molecule type" value="Genomic_DNA"/>
</dbReference>
<dbReference type="SUPFAM" id="SSF56281">
    <property type="entry name" value="Metallo-hydrolase/oxidoreductase"/>
    <property type="match status" value="1"/>
</dbReference>
<evidence type="ECO:0000256" key="5">
    <source>
        <dbReference type="ARBA" id="ARBA00022905"/>
    </source>
</evidence>